<comment type="caution">
    <text evidence="2">The sequence shown here is derived from an EMBL/GenBank/DDBJ whole genome shotgun (WGS) entry which is preliminary data.</text>
</comment>
<feature type="domain" description="DUF306" evidence="1">
    <location>
        <begin position="25"/>
        <end position="128"/>
    </location>
</feature>
<dbReference type="PANTHER" id="PTHR35535">
    <property type="entry name" value="HEAT SHOCK PROTEIN HSLJ"/>
    <property type="match status" value="1"/>
</dbReference>
<dbReference type="PROSITE" id="PS51257">
    <property type="entry name" value="PROKAR_LIPOPROTEIN"/>
    <property type="match status" value="1"/>
</dbReference>
<dbReference type="AlphaFoldDB" id="A0A4R0N2E6"/>
<keyword evidence="3" id="KW-1185">Reference proteome</keyword>
<dbReference type="OrthoDB" id="880459at2"/>
<dbReference type="InterPro" id="IPR053147">
    <property type="entry name" value="Hsp_HslJ-like"/>
</dbReference>
<evidence type="ECO:0000313" key="2">
    <source>
        <dbReference type="EMBL" id="TCC93981.1"/>
    </source>
</evidence>
<protein>
    <submittedName>
        <fullName evidence="2">META domain-containing protein</fullName>
    </submittedName>
</protein>
<reference evidence="2 3" key="1">
    <citation type="submission" date="2019-02" db="EMBL/GenBank/DDBJ databases">
        <title>Pedobacter sp. RP-1-13 sp. nov., isolated from Arctic soil.</title>
        <authorList>
            <person name="Dahal R.H."/>
        </authorList>
    </citation>
    <scope>NUCLEOTIDE SEQUENCE [LARGE SCALE GENOMIC DNA]</scope>
    <source>
        <strain evidence="2 3">RP-1-13</strain>
    </source>
</reference>
<dbReference type="Proteomes" id="UP000292884">
    <property type="component" value="Unassembled WGS sequence"/>
</dbReference>
<accession>A0A4R0N2E6</accession>
<dbReference type="EMBL" id="SJSK01000001">
    <property type="protein sequence ID" value="TCC93981.1"/>
    <property type="molecule type" value="Genomic_DNA"/>
</dbReference>
<gene>
    <name evidence="2" type="ORF">EZ428_04195</name>
</gene>
<evidence type="ECO:0000313" key="3">
    <source>
        <dbReference type="Proteomes" id="UP000292884"/>
    </source>
</evidence>
<name>A0A4R0N2E6_9SPHI</name>
<sequence>MKNLFFGIIILLSFQSCLTRFDVNAFTKNRWILRTWTGNKILPEKAASLKFEANNKISGKAFCNSYGGSVDITPLSIKFYQIFSTKMYCEELSEYESKFLKELQKIDSAKIFSGKLFLYAKGIRIMTFSEPR</sequence>
<organism evidence="2 3">
    <name type="scientific">Pedobacter frigiditerrae</name>
    <dbReference type="NCBI Taxonomy" id="2530452"/>
    <lineage>
        <taxon>Bacteria</taxon>
        <taxon>Pseudomonadati</taxon>
        <taxon>Bacteroidota</taxon>
        <taxon>Sphingobacteriia</taxon>
        <taxon>Sphingobacteriales</taxon>
        <taxon>Sphingobacteriaceae</taxon>
        <taxon>Pedobacter</taxon>
    </lineage>
</organism>
<dbReference type="PANTHER" id="PTHR35535:SF1">
    <property type="entry name" value="HEAT SHOCK PROTEIN HSLJ"/>
    <property type="match status" value="1"/>
</dbReference>
<proteinExistence type="predicted"/>
<evidence type="ECO:0000259" key="1">
    <source>
        <dbReference type="Pfam" id="PF03724"/>
    </source>
</evidence>
<dbReference type="Gene3D" id="2.40.128.270">
    <property type="match status" value="1"/>
</dbReference>
<dbReference type="RefSeq" id="WP_131551846.1">
    <property type="nucleotide sequence ID" value="NZ_SJSK01000001.1"/>
</dbReference>
<dbReference type="InterPro" id="IPR038670">
    <property type="entry name" value="HslJ-like_sf"/>
</dbReference>
<dbReference type="Pfam" id="PF03724">
    <property type="entry name" value="META"/>
    <property type="match status" value="1"/>
</dbReference>
<dbReference type="InterPro" id="IPR005184">
    <property type="entry name" value="DUF306_Meta_HslJ"/>
</dbReference>